<dbReference type="EMBL" id="AP017470">
    <property type="protein sequence ID" value="BBB33667.1"/>
    <property type="molecule type" value="Genomic_DNA"/>
</dbReference>
<dbReference type="GO" id="GO:0046872">
    <property type="term" value="F:metal ion binding"/>
    <property type="evidence" value="ECO:0007669"/>
    <property type="project" value="UniProtKB-KW"/>
</dbReference>
<keyword evidence="2" id="KW-0997">Cell inner membrane</keyword>
<dbReference type="GO" id="GO:0009245">
    <property type="term" value="P:lipid A biosynthetic process"/>
    <property type="evidence" value="ECO:0007669"/>
    <property type="project" value="TreeGrafter"/>
</dbReference>
<reference evidence="8 9" key="1">
    <citation type="journal article" date="2012" name="Extremophiles">
        <title>Thermotomaculum hydrothermale gen. nov., sp. nov., a novel heterotrophic thermophile within the phylum Acidobacteria from a deep-sea hydrothermal vent chimney in the Southern Okinawa Trough.</title>
        <authorList>
            <person name="Izumi H."/>
            <person name="Nunoura T."/>
            <person name="Miyazaki M."/>
            <person name="Mino S."/>
            <person name="Toki T."/>
            <person name="Takai K."/>
            <person name="Sako Y."/>
            <person name="Sawabe T."/>
            <person name="Nakagawa S."/>
        </authorList>
    </citation>
    <scope>NUCLEOTIDE SEQUENCE [LARGE SCALE GENOMIC DNA]</scope>
    <source>
        <strain evidence="8 9">AC55</strain>
    </source>
</reference>
<keyword evidence="4 8" id="KW-0378">Hydrolase</keyword>
<dbReference type="KEGG" id="thyd:TTHT_2244"/>
<dbReference type="SUPFAM" id="SSF56300">
    <property type="entry name" value="Metallo-dependent phosphatases"/>
    <property type="match status" value="1"/>
</dbReference>
<accession>A0A7R6PP73</accession>
<dbReference type="PANTHER" id="PTHR34990">
    <property type="entry name" value="UDP-2,3-DIACYLGLUCOSAMINE HYDROLASE-RELATED"/>
    <property type="match status" value="1"/>
</dbReference>
<dbReference type="RefSeq" id="WP_201327981.1">
    <property type="nucleotide sequence ID" value="NZ_AP017470.1"/>
</dbReference>
<dbReference type="GO" id="GO:0016020">
    <property type="term" value="C:membrane"/>
    <property type="evidence" value="ECO:0007669"/>
    <property type="project" value="GOC"/>
</dbReference>
<name>A0A7R6PP73_9BACT</name>
<keyword evidence="9" id="KW-1185">Reference proteome</keyword>
<proteinExistence type="predicted"/>
<evidence type="ECO:0000313" key="9">
    <source>
        <dbReference type="Proteomes" id="UP000595564"/>
    </source>
</evidence>
<dbReference type="Gene3D" id="3.60.21.10">
    <property type="match status" value="1"/>
</dbReference>
<dbReference type="Pfam" id="PF00149">
    <property type="entry name" value="Metallophos"/>
    <property type="match status" value="1"/>
</dbReference>
<protein>
    <recommendedName>
        <fullName evidence="7">Calcineurin-like phosphoesterase domain-containing protein</fullName>
    </recommendedName>
</protein>
<dbReference type="PANTHER" id="PTHR34990:SF1">
    <property type="entry name" value="UDP-2,3-DIACYLGLUCOSAMINE HYDROLASE"/>
    <property type="match status" value="1"/>
</dbReference>
<evidence type="ECO:0000313" key="8">
    <source>
        <dbReference type="EMBL" id="BBB33667.1"/>
    </source>
</evidence>
<dbReference type="InterPro" id="IPR004843">
    <property type="entry name" value="Calcineurin-like_PHP"/>
</dbReference>
<gene>
    <name evidence="8" type="primary">k03269</name>
    <name evidence="8" type="ORF">TTHT_2244</name>
</gene>
<evidence type="ECO:0000256" key="6">
    <source>
        <dbReference type="ARBA" id="ARBA00023211"/>
    </source>
</evidence>
<keyword evidence="1" id="KW-1003">Cell membrane</keyword>
<evidence type="ECO:0000259" key="7">
    <source>
        <dbReference type="Pfam" id="PF00149"/>
    </source>
</evidence>
<dbReference type="Proteomes" id="UP000595564">
    <property type="component" value="Chromosome"/>
</dbReference>
<keyword evidence="6" id="KW-0464">Manganese</keyword>
<dbReference type="InterPro" id="IPR029052">
    <property type="entry name" value="Metallo-depent_PP-like"/>
</dbReference>
<sequence length="245" mass="29015">MNLQKEYKFIVFTDTHLPVENRKERFNYFLELLKKSVELTENIILLGDVFEVWSGVSYYNHRRGKALLEKIKELRTKAKFILIEGNWDFFLCKNFGEYFDFCTEKHLTLNENGKTISFTHGHYFGDWQTRVLNFILTNPISYFAWKTGCLKNLEIKVAHKFLNKETSPLPDGYDLSLAAKKLKQKFKDSNFIFCGHFHEEKVIDNVFFLKDYQSSSFFYGITPNRIDTLFFENEAIKKVKSISLK</sequence>
<evidence type="ECO:0000256" key="3">
    <source>
        <dbReference type="ARBA" id="ARBA00022723"/>
    </source>
</evidence>
<dbReference type="AlphaFoldDB" id="A0A7R6PP73"/>
<keyword evidence="5" id="KW-0472">Membrane</keyword>
<keyword evidence="3" id="KW-0479">Metal-binding</keyword>
<dbReference type="InterPro" id="IPR043461">
    <property type="entry name" value="LpxH-like"/>
</dbReference>
<dbReference type="GO" id="GO:0008758">
    <property type="term" value="F:UDP-2,3-diacylglucosamine hydrolase activity"/>
    <property type="evidence" value="ECO:0007669"/>
    <property type="project" value="TreeGrafter"/>
</dbReference>
<evidence type="ECO:0000256" key="1">
    <source>
        <dbReference type="ARBA" id="ARBA00022475"/>
    </source>
</evidence>
<evidence type="ECO:0000256" key="2">
    <source>
        <dbReference type="ARBA" id="ARBA00022519"/>
    </source>
</evidence>
<evidence type="ECO:0000256" key="4">
    <source>
        <dbReference type="ARBA" id="ARBA00022801"/>
    </source>
</evidence>
<evidence type="ECO:0000256" key="5">
    <source>
        <dbReference type="ARBA" id="ARBA00023136"/>
    </source>
</evidence>
<feature type="domain" description="Calcineurin-like phosphoesterase" evidence="7">
    <location>
        <begin position="8"/>
        <end position="199"/>
    </location>
</feature>
<organism evidence="8 9">
    <name type="scientific">Thermotomaculum hydrothermale</name>
    <dbReference type="NCBI Taxonomy" id="981385"/>
    <lineage>
        <taxon>Bacteria</taxon>
        <taxon>Pseudomonadati</taxon>
        <taxon>Acidobacteriota</taxon>
        <taxon>Holophagae</taxon>
        <taxon>Thermotomaculales</taxon>
        <taxon>Thermotomaculaceae</taxon>
        <taxon>Thermotomaculum</taxon>
    </lineage>
</organism>